<dbReference type="PANTHER" id="PTHR10357">
    <property type="entry name" value="ALPHA-AMYLASE FAMILY MEMBER"/>
    <property type="match status" value="1"/>
</dbReference>
<dbReference type="GO" id="GO:0005992">
    <property type="term" value="P:trehalose biosynthetic process"/>
    <property type="evidence" value="ECO:0007669"/>
    <property type="project" value="TreeGrafter"/>
</dbReference>
<dbReference type="InterPro" id="IPR012767">
    <property type="entry name" value="Trehalose_TreY"/>
</dbReference>
<comment type="caution">
    <text evidence="2">The sequence shown here is derived from an EMBL/GenBank/DDBJ whole genome shotgun (WGS) entry which is preliminary data.</text>
</comment>
<evidence type="ECO:0000313" key="3">
    <source>
        <dbReference type="Proteomes" id="UP000249538"/>
    </source>
</evidence>
<sequence length="877" mass="96977">MTPRATYRFQFTADFTFADAAALAPYLSELGISHVYCSPILAAREGSTHGYDGVHYSLINPELGGEEGFRAMAATLREKGIGLIVDFVPNHMGVGGADNAFWLSVLEWGPLSPVAGWFDIDWDSNTPGLSGKVLVPFLGDHYGEVLAAGDLELRFDPEKAAFAIWAHDTHKLPVCPQCYGEILRRGGLDELADAYEAVAGEAPTNPVWKELRARLRDADMTKAVASYVGTPGDLDSWKAMDALIEAQHWRPVKFSMDGDAINYRRFFTMSDLAGVRVEKPEVFRATHKLILPLMQEGIIDGIRIDHIDGLIDPKGYCLRLRDALDKPFPLYVEKILAPDEELPEDWQTDGTTGYEFANQVVGLIVDPAGETAMSEIYAAFTGQTTSPEDIVHIAKLEIMAQPMASELEALTDRFLALAQDDPRRRDFGRAGMRAGLSQVVAGLDVYRTYVDRDGIRDEDRARIAAAVERAKLRAPEIDPGIFDFIALVLTLDLAEEHPEQRADILKTTMRMQQFTGPVMAKGLEDRALYRYARLIALNEVGSEPGHFGLTLEAFHAANAARNPSCMLTTSTHDTKRGEDARMRIAALSGHPDLWRERIAEWHELLADEDQPIDRNEEYFFYQLLFGVWEADWSAAPSPEALASLRERVEAGMMKSVREAAVNTRWVFGNEEYETALCAFIARALEAPDTPFLRSFRGFVAEVAPHGLVNSLIQTTLKLTAPGMPDLYQGAELWEQSLVDPDNRRPVDFALRERLLGEVMAEPAALAPADQGGVKLALTAALLNLRRDKPELFQEGDYRPVEAEGKGAASLCAFERRHGDDRMLVACALHPAGSRPHRDATRLLAEGEWLNLLTGEPVTELTGAALFGRLPVAVLVPQ</sequence>
<dbReference type="PANTHER" id="PTHR10357:SF216">
    <property type="entry name" value="MALTOOLIGOSYL TREHALOSE SYNTHASE-RELATED"/>
    <property type="match status" value="1"/>
</dbReference>
<dbReference type="NCBIfam" id="TIGR02401">
    <property type="entry name" value="trehalose_TreY"/>
    <property type="match status" value="1"/>
</dbReference>
<organism evidence="2 3">
    <name type="scientific">Cereibacter changlensis</name>
    <dbReference type="NCBI Taxonomy" id="402884"/>
    <lineage>
        <taxon>Bacteria</taxon>
        <taxon>Pseudomonadati</taxon>
        <taxon>Pseudomonadota</taxon>
        <taxon>Alphaproteobacteria</taxon>
        <taxon>Rhodobacterales</taxon>
        <taxon>Paracoccaceae</taxon>
        <taxon>Cereibacter</taxon>
    </lineage>
</organism>
<dbReference type="Gene3D" id="3.20.20.80">
    <property type="entry name" value="Glycosidases"/>
    <property type="match status" value="3"/>
</dbReference>
<dbReference type="SMART" id="SM00642">
    <property type="entry name" value="Aamy"/>
    <property type="match status" value="1"/>
</dbReference>
<dbReference type="CDD" id="cd11336">
    <property type="entry name" value="AmyAc_MTSase"/>
    <property type="match status" value="1"/>
</dbReference>
<feature type="domain" description="Glycosyl hydrolase family 13 catalytic" evidence="1">
    <location>
        <begin position="6"/>
        <end position="473"/>
    </location>
</feature>
<dbReference type="GO" id="GO:0030980">
    <property type="term" value="P:alpha-glucan catabolic process"/>
    <property type="evidence" value="ECO:0007669"/>
    <property type="project" value="TreeGrafter"/>
</dbReference>
<protein>
    <submittedName>
        <fullName evidence="2">Maltooligosyl trehalose synthase</fullName>
    </submittedName>
</protein>
<dbReference type="AlphaFoldDB" id="A0A2W7RC98"/>
<dbReference type="SUPFAM" id="SSF51445">
    <property type="entry name" value="(Trans)glycosidases"/>
    <property type="match status" value="1"/>
</dbReference>
<name>A0A2W7RC98_9RHOB</name>
<dbReference type="Pfam" id="PF00128">
    <property type="entry name" value="Alpha-amylase"/>
    <property type="match status" value="1"/>
</dbReference>
<dbReference type="Proteomes" id="UP000249538">
    <property type="component" value="Unassembled WGS sequence"/>
</dbReference>
<evidence type="ECO:0000259" key="1">
    <source>
        <dbReference type="SMART" id="SM00642"/>
    </source>
</evidence>
<evidence type="ECO:0000313" key="2">
    <source>
        <dbReference type="EMBL" id="PZX51769.1"/>
    </source>
</evidence>
<dbReference type="RefSeq" id="WP_111467434.1">
    <property type="nucleotide sequence ID" value="NZ_QKZS01000009.1"/>
</dbReference>
<dbReference type="InterPro" id="IPR017853">
    <property type="entry name" value="GH"/>
</dbReference>
<accession>A0A2W7RC98</accession>
<reference evidence="2 3" key="1">
    <citation type="submission" date="2018-06" db="EMBL/GenBank/DDBJ databases">
        <title>Genomic Encyclopedia of Archaeal and Bacterial Type Strains, Phase II (KMG-II): from individual species to whole genera.</title>
        <authorList>
            <person name="Goeker M."/>
        </authorList>
    </citation>
    <scope>NUCLEOTIDE SEQUENCE [LARGE SCALE GENOMIC DNA]</scope>
    <source>
        <strain evidence="2 3">DSM 18774</strain>
    </source>
</reference>
<dbReference type="EMBL" id="QKZS01000009">
    <property type="protein sequence ID" value="PZX51769.1"/>
    <property type="molecule type" value="Genomic_DNA"/>
</dbReference>
<dbReference type="GO" id="GO:0047470">
    <property type="term" value="F:(1,4)-alpha-D-glucan 1-alpha-D-glucosylmutase activity"/>
    <property type="evidence" value="ECO:0007669"/>
    <property type="project" value="TreeGrafter"/>
</dbReference>
<proteinExistence type="predicted"/>
<gene>
    <name evidence="2" type="ORF">LX76_03122</name>
</gene>
<dbReference type="InterPro" id="IPR006047">
    <property type="entry name" value="GH13_cat_dom"/>
</dbReference>